<feature type="compositionally biased region" description="Basic and acidic residues" evidence="1">
    <location>
        <begin position="764"/>
        <end position="774"/>
    </location>
</feature>
<feature type="compositionally biased region" description="Basic residues" evidence="1">
    <location>
        <begin position="251"/>
        <end position="269"/>
    </location>
</feature>
<proteinExistence type="predicted"/>
<feature type="compositionally biased region" description="Basic and acidic residues" evidence="1">
    <location>
        <begin position="71"/>
        <end position="81"/>
    </location>
</feature>
<evidence type="ECO:0000313" key="3">
    <source>
        <dbReference type="EMBL" id="KAK1886134.1"/>
    </source>
</evidence>
<keyword evidence="4" id="KW-1185">Reference proteome</keyword>
<dbReference type="PANTHER" id="PTHR33480">
    <property type="entry name" value="SET DOMAIN-CONTAINING PROTEIN-RELATED"/>
    <property type="match status" value="1"/>
</dbReference>
<feature type="compositionally biased region" description="Low complexity" evidence="1">
    <location>
        <begin position="116"/>
        <end position="127"/>
    </location>
</feature>
<feature type="compositionally biased region" description="Low complexity" evidence="1">
    <location>
        <begin position="290"/>
        <end position="307"/>
    </location>
</feature>
<feature type="compositionally biased region" description="Polar residues" evidence="1">
    <location>
        <begin position="383"/>
        <end position="411"/>
    </location>
</feature>
<evidence type="ECO:0000259" key="2">
    <source>
        <dbReference type="PROSITE" id="PS50280"/>
    </source>
</evidence>
<organism evidence="3 4">
    <name type="scientific">Dissostichus eleginoides</name>
    <name type="common">Patagonian toothfish</name>
    <name type="synonym">Dissostichus amissus</name>
    <dbReference type="NCBI Taxonomy" id="100907"/>
    <lineage>
        <taxon>Eukaryota</taxon>
        <taxon>Metazoa</taxon>
        <taxon>Chordata</taxon>
        <taxon>Craniata</taxon>
        <taxon>Vertebrata</taxon>
        <taxon>Euteleostomi</taxon>
        <taxon>Actinopterygii</taxon>
        <taxon>Neopterygii</taxon>
        <taxon>Teleostei</taxon>
        <taxon>Neoteleostei</taxon>
        <taxon>Acanthomorphata</taxon>
        <taxon>Eupercaria</taxon>
        <taxon>Perciformes</taxon>
        <taxon>Notothenioidei</taxon>
        <taxon>Nototheniidae</taxon>
        <taxon>Dissostichus</taxon>
    </lineage>
</organism>
<dbReference type="PROSITE" id="PS50280">
    <property type="entry name" value="SET"/>
    <property type="match status" value="1"/>
</dbReference>
<feature type="region of interest" description="Disordered" evidence="1">
    <location>
        <begin position="207"/>
        <end position="329"/>
    </location>
</feature>
<dbReference type="PANTHER" id="PTHR33480:SF3">
    <property type="entry name" value="SI:DKEY-117M1.4"/>
    <property type="match status" value="1"/>
</dbReference>
<feature type="region of interest" description="Disordered" evidence="1">
    <location>
        <begin position="61"/>
        <end position="160"/>
    </location>
</feature>
<feature type="compositionally biased region" description="Low complexity" evidence="1">
    <location>
        <begin position="135"/>
        <end position="152"/>
    </location>
</feature>
<dbReference type="EMBL" id="JASDAP010000020">
    <property type="protein sequence ID" value="KAK1886134.1"/>
    <property type="molecule type" value="Genomic_DNA"/>
</dbReference>
<dbReference type="Proteomes" id="UP001228049">
    <property type="component" value="Unassembled WGS sequence"/>
</dbReference>
<feature type="region of interest" description="Disordered" evidence="1">
    <location>
        <begin position="752"/>
        <end position="820"/>
    </location>
</feature>
<dbReference type="AlphaFoldDB" id="A0AAD9BPF3"/>
<accession>A0AAD9BPF3</accession>
<feature type="compositionally biased region" description="Polar residues" evidence="1">
    <location>
        <begin position="427"/>
        <end position="450"/>
    </location>
</feature>
<dbReference type="Pfam" id="PF00856">
    <property type="entry name" value="SET"/>
    <property type="match status" value="1"/>
</dbReference>
<reference evidence="3" key="1">
    <citation type="submission" date="2023-04" db="EMBL/GenBank/DDBJ databases">
        <title>Chromosome-level genome of Chaenocephalus aceratus.</title>
        <authorList>
            <person name="Park H."/>
        </authorList>
    </citation>
    <scope>NUCLEOTIDE SEQUENCE</scope>
    <source>
        <strain evidence="3">DE</strain>
        <tissue evidence="3">Muscle</tissue>
    </source>
</reference>
<feature type="domain" description="SET" evidence="2">
    <location>
        <begin position="12"/>
        <end position="195"/>
    </location>
</feature>
<evidence type="ECO:0000256" key="1">
    <source>
        <dbReference type="SAM" id="MobiDB-lite"/>
    </source>
</evidence>
<dbReference type="InterPro" id="IPR046341">
    <property type="entry name" value="SET_dom_sf"/>
</dbReference>
<dbReference type="InterPro" id="IPR001214">
    <property type="entry name" value="SET_dom"/>
</dbReference>
<feature type="region of interest" description="Disordered" evidence="1">
    <location>
        <begin position="380"/>
        <end position="450"/>
    </location>
</feature>
<protein>
    <submittedName>
        <fullName evidence="3">Histone-lysine N-methyltransferase H3 lysine-36 specific</fullName>
    </submittedName>
</protein>
<gene>
    <name evidence="3" type="ORF">KUDE01_029851</name>
</gene>
<dbReference type="Gene3D" id="2.170.270.10">
    <property type="entry name" value="SET domain"/>
    <property type="match status" value="1"/>
</dbReference>
<evidence type="ECO:0000313" key="4">
    <source>
        <dbReference type="Proteomes" id="UP001228049"/>
    </source>
</evidence>
<dbReference type="CDD" id="cd08161">
    <property type="entry name" value="SET"/>
    <property type="match status" value="1"/>
</dbReference>
<name>A0AAD9BPF3_DISEL</name>
<comment type="caution">
    <text evidence="3">The sequence shown here is derived from an EMBL/GenBank/DDBJ whole genome shotgun (WGS) entry which is preliminary data.</text>
</comment>
<dbReference type="SUPFAM" id="SSF82199">
    <property type="entry name" value="SET domain"/>
    <property type="match status" value="1"/>
</dbReference>
<sequence>MEERLRGQLLTGEVEVAAFELSGVKTHSLVVIQGSEHSAARLWEEKERTPMKVFLTHTEEECVPERSFSPGDRKEAAENPRLDGPFYNTELAPHHCSPSAQTHDKVSSGLRTGSCSASTPAAAASSAPPAPAPSLSPASTAPAAPTASAPAPTTSPYPPSPNCRIREVHCGSQVRLVVIAIRDITKGEEITVDYSLTEWGENLSFRGPASPAQHECISDSENNNNIKKEEEPLSVDSDSAEEDNASPRGRAQQRRKKRRNTPSKKKTPHRTLAGRSSLASPNSIPPHNRPLSSSHPPAQSSPPSSSSAKPVFKTPAPHGSITKGISSATAPRGVSIDAMRQTCEHCGRHFRSLGRHLDKHHAHQPEVCSALVERYTQMPRLHPQSTNPPTAHTHSPQDSKSPQSERQSSELPQIGAQDLSMPPPTLTAANQSPASSGRNSTPPVLTPPQGQSAVLVSVLKRSPPPVAVTHGSGRHHMLPLLSSLSSLVLYLRRLQHSAFLSLSRQLQSAEAWRLLCHSSLALLILYNRRRECEVSKLSITEYRARITPQCPVPVPPGAPPALTPLEASLSPFERLVLPHLPRVGVQGKRGRVQPLILPPHCEPCLELLLQTRQDVGVDPANPYVFARPYHSPATPLRGTDLLRSLARSSGTRNPRALTQTRVRRQVAILTQLLLLGEGEEPGQPGGSAVERLEHFLEREYHVTQNCAGIGQDPGLMGRVGRVVLCGERDGVLFRGMSLNHICLELDVMSGNSADSYSEGESEGEQTKEKPEGKNNGRVGRPKKLKNSLPALPSAPPSSTHHSRDSGQPKSGKRGVLKRPWSEAERAAVEEHLTQNITDLRVPAKADCERCLQQCPLLVSNHRDWRAIKFYCHNRIQLLKKNQRREIEPLALIVC</sequence>